<name>A0A0A9BPV6_ARUDO</name>
<proteinExistence type="predicted"/>
<reference evidence="1" key="1">
    <citation type="submission" date="2014-09" db="EMBL/GenBank/DDBJ databases">
        <authorList>
            <person name="Magalhaes I.L.F."/>
            <person name="Oliveira U."/>
            <person name="Santos F.R."/>
            <person name="Vidigal T.H.D.A."/>
            <person name="Brescovit A.D."/>
            <person name="Santos A.J."/>
        </authorList>
    </citation>
    <scope>NUCLEOTIDE SEQUENCE</scope>
    <source>
        <tissue evidence="1">Shoot tissue taken approximately 20 cm above the soil surface</tissue>
    </source>
</reference>
<evidence type="ECO:0000313" key="1">
    <source>
        <dbReference type="EMBL" id="JAD63235.1"/>
    </source>
</evidence>
<protein>
    <submittedName>
        <fullName evidence="1">Uncharacterized protein</fullName>
    </submittedName>
</protein>
<dbReference type="EMBL" id="GBRH01234660">
    <property type="protein sequence ID" value="JAD63235.1"/>
    <property type="molecule type" value="Transcribed_RNA"/>
</dbReference>
<sequence length="20" mass="2281">MPLGDRKYGSILWYGEARAP</sequence>
<accession>A0A0A9BPV6</accession>
<dbReference type="AlphaFoldDB" id="A0A0A9BPV6"/>
<reference evidence="1" key="2">
    <citation type="journal article" date="2015" name="Data Brief">
        <title>Shoot transcriptome of the giant reed, Arundo donax.</title>
        <authorList>
            <person name="Barrero R.A."/>
            <person name="Guerrero F.D."/>
            <person name="Moolhuijzen P."/>
            <person name="Goolsby J.A."/>
            <person name="Tidwell J."/>
            <person name="Bellgard S.E."/>
            <person name="Bellgard M.I."/>
        </authorList>
    </citation>
    <scope>NUCLEOTIDE SEQUENCE</scope>
    <source>
        <tissue evidence="1">Shoot tissue taken approximately 20 cm above the soil surface</tissue>
    </source>
</reference>
<organism evidence="1">
    <name type="scientific">Arundo donax</name>
    <name type="common">Giant reed</name>
    <name type="synonym">Donax arundinaceus</name>
    <dbReference type="NCBI Taxonomy" id="35708"/>
    <lineage>
        <taxon>Eukaryota</taxon>
        <taxon>Viridiplantae</taxon>
        <taxon>Streptophyta</taxon>
        <taxon>Embryophyta</taxon>
        <taxon>Tracheophyta</taxon>
        <taxon>Spermatophyta</taxon>
        <taxon>Magnoliopsida</taxon>
        <taxon>Liliopsida</taxon>
        <taxon>Poales</taxon>
        <taxon>Poaceae</taxon>
        <taxon>PACMAD clade</taxon>
        <taxon>Arundinoideae</taxon>
        <taxon>Arundineae</taxon>
        <taxon>Arundo</taxon>
    </lineage>
</organism>